<comment type="subunit">
    <text evidence="4">Homodimer.</text>
</comment>
<keyword evidence="3 4" id="KW-0413">Isomerase</keyword>
<dbReference type="Gene3D" id="3.30.70.580">
    <property type="entry name" value="Pseudouridine synthase I, catalytic domain, N-terminal subdomain"/>
    <property type="match status" value="1"/>
</dbReference>
<evidence type="ECO:0000259" key="6">
    <source>
        <dbReference type="Pfam" id="PF01416"/>
    </source>
</evidence>
<dbReference type="InterPro" id="IPR020095">
    <property type="entry name" value="PsdUridine_synth_TruA_C"/>
</dbReference>
<organism evidence="7 8">
    <name type="scientific">Candidatus Providencia siddallii</name>
    <dbReference type="NCBI Taxonomy" id="1715285"/>
    <lineage>
        <taxon>Bacteria</taxon>
        <taxon>Pseudomonadati</taxon>
        <taxon>Pseudomonadota</taxon>
        <taxon>Gammaproteobacteria</taxon>
        <taxon>Enterobacterales</taxon>
        <taxon>Morganellaceae</taxon>
        <taxon>Providencia</taxon>
    </lineage>
</organism>
<dbReference type="NCBIfam" id="TIGR00071">
    <property type="entry name" value="hisT_truA"/>
    <property type="match status" value="1"/>
</dbReference>
<feature type="active site" description="Nucleophile" evidence="4">
    <location>
        <position position="56"/>
    </location>
</feature>
<evidence type="ECO:0000256" key="4">
    <source>
        <dbReference type="HAMAP-Rule" id="MF_00171"/>
    </source>
</evidence>
<feature type="domain" description="Pseudouridine synthase I TruA alpha/beta" evidence="6">
    <location>
        <begin position="147"/>
        <end position="249"/>
    </location>
</feature>
<dbReference type="PANTHER" id="PTHR11142">
    <property type="entry name" value="PSEUDOURIDYLATE SYNTHASE"/>
    <property type="match status" value="1"/>
</dbReference>
<dbReference type="Proteomes" id="UP001497533">
    <property type="component" value="Chromosome"/>
</dbReference>
<evidence type="ECO:0000313" key="8">
    <source>
        <dbReference type="Proteomes" id="UP001497533"/>
    </source>
</evidence>
<dbReference type="PIRSF" id="PIRSF001430">
    <property type="entry name" value="tRNA_psdUrid_synth"/>
    <property type="match status" value="1"/>
</dbReference>
<evidence type="ECO:0000256" key="1">
    <source>
        <dbReference type="ARBA" id="ARBA00009375"/>
    </source>
</evidence>
<dbReference type="InterPro" id="IPR020097">
    <property type="entry name" value="PsdUridine_synth_TruA_a/b_dom"/>
</dbReference>
<evidence type="ECO:0000256" key="2">
    <source>
        <dbReference type="ARBA" id="ARBA00022694"/>
    </source>
</evidence>
<evidence type="ECO:0000256" key="3">
    <source>
        <dbReference type="ARBA" id="ARBA00023235"/>
    </source>
</evidence>
<keyword evidence="8" id="KW-1185">Reference proteome</keyword>
<keyword evidence="2 4" id="KW-0819">tRNA processing</keyword>
<evidence type="ECO:0000256" key="5">
    <source>
        <dbReference type="RuleBase" id="RU003792"/>
    </source>
</evidence>
<protein>
    <recommendedName>
        <fullName evidence="4">tRNA pseudouridine synthase A</fullName>
        <ecNumber evidence="4">5.4.99.12</ecNumber>
    </recommendedName>
    <alternativeName>
        <fullName evidence="4">tRNA pseudouridine(38-40) synthase</fullName>
    </alternativeName>
    <alternativeName>
        <fullName evidence="4">tRNA pseudouridylate synthase I</fullName>
    </alternativeName>
    <alternativeName>
        <fullName evidence="4">tRNA-uridine isomerase I</fullName>
    </alternativeName>
</protein>
<feature type="domain" description="Pseudouridine synthase I TruA alpha/beta" evidence="6">
    <location>
        <begin position="13"/>
        <end position="108"/>
    </location>
</feature>
<comment type="function">
    <text evidence="4">Formation of pseudouridine at positions 38, 39 and 40 in the anticodon stem and loop of transfer RNAs.</text>
</comment>
<comment type="catalytic activity">
    <reaction evidence="4 5">
        <text>uridine(38/39/40) in tRNA = pseudouridine(38/39/40) in tRNA</text>
        <dbReference type="Rhea" id="RHEA:22376"/>
        <dbReference type="Rhea" id="RHEA-COMP:10085"/>
        <dbReference type="Rhea" id="RHEA-COMP:10087"/>
        <dbReference type="ChEBI" id="CHEBI:65314"/>
        <dbReference type="ChEBI" id="CHEBI:65315"/>
        <dbReference type="EC" id="5.4.99.12"/>
    </reaction>
</comment>
<dbReference type="EC" id="5.4.99.12" evidence="4"/>
<dbReference type="Gene3D" id="3.30.70.660">
    <property type="entry name" value="Pseudouridine synthase I, catalytic domain, C-terminal subdomain"/>
    <property type="match status" value="1"/>
</dbReference>
<evidence type="ECO:0000313" key="7">
    <source>
        <dbReference type="EMBL" id="CAL1329072.1"/>
    </source>
</evidence>
<name>A0ABM9NNM1_9GAMM</name>
<gene>
    <name evidence="4 7" type="primary">truA</name>
    <name evidence="7" type="ORF">PRHACTZTBTEA_141</name>
</gene>
<dbReference type="SUPFAM" id="SSF55120">
    <property type="entry name" value="Pseudouridine synthase"/>
    <property type="match status" value="1"/>
</dbReference>
<comment type="similarity">
    <text evidence="1 4 5">Belongs to the tRNA pseudouridine synthase TruA family.</text>
</comment>
<dbReference type="GO" id="GO:0160147">
    <property type="term" value="F:tRNA pseudouridine(38-40) synthase activity"/>
    <property type="evidence" value="ECO:0007669"/>
    <property type="project" value="UniProtKB-EC"/>
</dbReference>
<dbReference type="HAMAP" id="MF_00171">
    <property type="entry name" value="TruA"/>
    <property type="match status" value="1"/>
</dbReference>
<reference evidence="7" key="1">
    <citation type="submission" date="2024-04" db="EMBL/GenBank/DDBJ databases">
        <authorList>
            <person name="Manzano-Marin A."/>
            <person name="Manzano-Marin A."/>
            <person name="Alejandro Manzano Marin A."/>
        </authorList>
    </citation>
    <scope>NUCLEOTIDE SEQUENCE [LARGE SCALE GENOMIC DNA]</scope>
    <source>
        <strain evidence="7">TABTEA</strain>
    </source>
</reference>
<dbReference type="PANTHER" id="PTHR11142:SF0">
    <property type="entry name" value="TRNA PSEUDOURIDINE SYNTHASE-LIKE 1"/>
    <property type="match status" value="1"/>
</dbReference>
<comment type="caution">
    <text evidence="4">Lacks conserved residue(s) required for the propagation of feature annotation.</text>
</comment>
<dbReference type="Pfam" id="PF01416">
    <property type="entry name" value="PseudoU_synth_1"/>
    <property type="match status" value="2"/>
</dbReference>
<feature type="binding site" evidence="4">
    <location>
        <position position="114"/>
    </location>
    <ligand>
        <name>substrate</name>
    </ligand>
</feature>
<dbReference type="EMBL" id="OZ034688">
    <property type="protein sequence ID" value="CAL1329072.1"/>
    <property type="molecule type" value="Genomic_DNA"/>
</dbReference>
<proteinExistence type="inferred from homology"/>
<accession>A0ABM9NNM1</accession>
<dbReference type="InterPro" id="IPR020103">
    <property type="entry name" value="PsdUridine_synth_cat_dom_sf"/>
</dbReference>
<sequence length="270" mass="31459">MSNNIKKIALGIEYNGSNYHGWQIQQNIKSIQSYIEKALSKFSNESIVVFCAGRTDAGVHALGQVIHFETTVIRKEISWVIGVNTYLPNDISVRWCKFVDKDFHSRYNAIARRYCYIIFNERSRPAILFNKVTHYYFKLNEKLMHEAAQYLIGEQDFSSFKSVKCQSKSSYRNILYANVNRYGSYIIIDIKANAFFYHMVRNIVGCLLEIGSCNKSINWINKLIKLKDRKKCASTAKPEGLYLVNVEYPEKFKLPKNIIESVFFLKNFFI</sequence>
<dbReference type="InterPro" id="IPR001406">
    <property type="entry name" value="PsdUridine_synth_TruA"/>
</dbReference>
<dbReference type="InterPro" id="IPR020094">
    <property type="entry name" value="TruA/RsuA/RluB/E/F_N"/>
</dbReference>
<dbReference type="RefSeq" id="WP_341765128.1">
    <property type="nucleotide sequence ID" value="NZ_OZ034688.1"/>
</dbReference>
<dbReference type="CDD" id="cd02570">
    <property type="entry name" value="PseudoU_synth_EcTruA"/>
    <property type="match status" value="1"/>
</dbReference>